<evidence type="ECO:0000313" key="8">
    <source>
        <dbReference type="EMBL" id="JAT81448.1"/>
    </source>
</evidence>
<dbReference type="EMBL" id="GDQN01009606">
    <property type="protein sequence ID" value="JAT81448.1"/>
    <property type="molecule type" value="Transcribed_RNA"/>
</dbReference>
<dbReference type="PROSITE" id="PS50940">
    <property type="entry name" value="CHIT_BIND_II"/>
    <property type="match status" value="2"/>
</dbReference>
<keyword evidence="2 6" id="KW-0732">Signal</keyword>
<feature type="non-terminal residue" evidence="8">
    <location>
        <position position="1"/>
    </location>
</feature>
<dbReference type="PANTHER" id="PTHR23301">
    <property type="entry name" value="CHITIN BINDING PERITROPHIN-A"/>
    <property type="match status" value="1"/>
</dbReference>
<dbReference type="AlphaFoldDB" id="A0A1E1W388"/>
<dbReference type="SUPFAM" id="SSF57625">
    <property type="entry name" value="Invertebrate chitin-binding proteins"/>
    <property type="match status" value="2"/>
</dbReference>
<dbReference type="InterPro" id="IPR002557">
    <property type="entry name" value="Chitin-bd_dom"/>
</dbReference>
<evidence type="ECO:0000256" key="3">
    <source>
        <dbReference type="ARBA" id="ARBA00022737"/>
    </source>
</evidence>
<dbReference type="Gene3D" id="2.170.140.10">
    <property type="entry name" value="Chitin binding domain"/>
    <property type="match status" value="2"/>
</dbReference>
<dbReference type="Pfam" id="PF01607">
    <property type="entry name" value="CBM_14"/>
    <property type="match status" value="2"/>
</dbReference>
<dbReference type="SMART" id="SM00494">
    <property type="entry name" value="ChtBD2"/>
    <property type="match status" value="2"/>
</dbReference>
<evidence type="ECO:0000259" key="7">
    <source>
        <dbReference type="PROSITE" id="PS50940"/>
    </source>
</evidence>
<evidence type="ECO:0000256" key="5">
    <source>
        <dbReference type="ARBA" id="ARBA00023180"/>
    </source>
</evidence>
<feature type="chain" id="PRO_5009115237" description="Chitin-binding type-2 domain-containing protein" evidence="6">
    <location>
        <begin position="21"/>
        <end position="164"/>
    </location>
</feature>
<gene>
    <name evidence="8" type="ORF">g.16637</name>
</gene>
<feature type="domain" description="Chitin-binding type-2" evidence="7">
    <location>
        <begin position="39"/>
        <end position="99"/>
    </location>
</feature>
<dbReference type="GO" id="GO:0008061">
    <property type="term" value="F:chitin binding"/>
    <property type="evidence" value="ECO:0007669"/>
    <property type="project" value="UniProtKB-KW"/>
</dbReference>
<keyword evidence="5" id="KW-0325">Glycoprotein</keyword>
<dbReference type="InterPro" id="IPR051940">
    <property type="entry name" value="Chitin_bind-dev_reg"/>
</dbReference>
<evidence type="ECO:0000256" key="4">
    <source>
        <dbReference type="ARBA" id="ARBA00023157"/>
    </source>
</evidence>
<evidence type="ECO:0000256" key="6">
    <source>
        <dbReference type="SAM" id="SignalP"/>
    </source>
</evidence>
<keyword evidence="1" id="KW-0147">Chitin-binding</keyword>
<protein>
    <recommendedName>
        <fullName evidence="7">Chitin-binding type-2 domain-containing protein</fullName>
    </recommendedName>
</protein>
<dbReference type="GO" id="GO:0005576">
    <property type="term" value="C:extracellular region"/>
    <property type="evidence" value="ECO:0007669"/>
    <property type="project" value="InterPro"/>
</dbReference>
<feature type="signal peptide" evidence="6">
    <location>
        <begin position="1"/>
        <end position="20"/>
    </location>
</feature>
<dbReference type="InterPro" id="IPR036508">
    <property type="entry name" value="Chitin-bd_dom_sf"/>
</dbReference>
<proteinExistence type="predicted"/>
<accession>A0A1E1W388</accession>
<evidence type="ECO:0000256" key="1">
    <source>
        <dbReference type="ARBA" id="ARBA00022669"/>
    </source>
</evidence>
<sequence>NMKYIIFAAFVIGAVDIALSSPLPENGGSTVNYEVSTLDPDCPPPGNQSQSTYLPYYYDCSKFYECTDGKKVLQDCPDDLFWNIKLHVCDYYYNVDCSYVWSSTGRPYTTSGPGPVIDCTGVQDGTYFADPFDSTKFYECSKGSAIHFTCPEGKRWVDPTVKCA</sequence>
<keyword evidence="3" id="KW-0677">Repeat</keyword>
<feature type="domain" description="Chitin-binding type-2" evidence="7">
    <location>
        <begin position="116"/>
        <end position="164"/>
    </location>
</feature>
<reference evidence="8" key="1">
    <citation type="submission" date="2015-09" db="EMBL/GenBank/DDBJ databases">
        <title>De novo assembly of Pectinophora gossypiella (Pink Bollworm) gut transcriptome.</title>
        <authorList>
            <person name="Tassone E.E."/>
        </authorList>
    </citation>
    <scope>NUCLEOTIDE SEQUENCE</scope>
</reference>
<name>A0A1E1W388_PECGO</name>
<dbReference type="PANTHER" id="PTHR23301:SF0">
    <property type="entry name" value="CHITIN-BINDING TYPE-2 DOMAIN-CONTAINING PROTEIN-RELATED"/>
    <property type="match status" value="1"/>
</dbReference>
<evidence type="ECO:0000256" key="2">
    <source>
        <dbReference type="ARBA" id="ARBA00022729"/>
    </source>
</evidence>
<organism evidence="8">
    <name type="scientific">Pectinophora gossypiella</name>
    <name type="common">Cotton pink bollworm</name>
    <name type="synonym">Depressaria gossypiella</name>
    <dbReference type="NCBI Taxonomy" id="13191"/>
    <lineage>
        <taxon>Eukaryota</taxon>
        <taxon>Metazoa</taxon>
        <taxon>Ecdysozoa</taxon>
        <taxon>Arthropoda</taxon>
        <taxon>Hexapoda</taxon>
        <taxon>Insecta</taxon>
        <taxon>Pterygota</taxon>
        <taxon>Neoptera</taxon>
        <taxon>Endopterygota</taxon>
        <taxon>Lepidoptera</taxon>
        <taxon>Glossata</taxon>
        <taxon>Ditrysia</taxon>
        <taxon>Gelechioidea</taxon>
        <taxon>Gelechiidae</taxon>
        <taxon>Apatetrinae</taxon>
        <taxon>Pectinophora</taxon>
    </lineage>
</organism>
<keyword evidence="4" id="KW-1015">Disulfide bond</keyword>